<protein>
    <recommendedName>
        <fullName evidence="9">Na/Pi cotransporter family protein</fullName>
    </recommendedName>
</protein>
<dbReference type="Pfam" id="PF02690">
    <property type="entry name" value="Na_Pi_cotrans"/>
    <property type="match status" value="2"/>
</dbReference>
<keyword evidence="3 6" id="KW-0812">Transmembrane</keyword>
<dbReference type="EMBL" id="SMFO01000002">
    <property type="protein sequence ID" value="TDE05416.1"/>
    <property type="molecule type" value="Genomic_DNA"/>
</dbReference>
<evidence type="ECO:0000256" key="5">
    <source>
        <dbReference type="ARBA" id="ARBA00023136"/>
    </source>
</evidence>
<keyword evidence="4 6" id="KW-1133">Transmembrane helix</keyword>
<feature type="transmembrane region" description="Helical" evidence="6">
    <location>
        <begin position="177"/>
        <end position="204"/>
    </location>
</feature>
<feature type="transmembrane region" description="Helical" evidence="6">
    <location>
        <begin position="114"/>
        <end position="132"/>
    </location>
</feature>
<evidence type="ECO:0000256" key="3">
    <source>
        <dbReference type="ARBA" id="ARBA00022692"/>
    </source>
</evidence>
<feature type="transmembrane region" description="Helical" evidence="6">
    <location>
        <begin position="138"/>
        <end position="156"/>
    </location>
</feature>
<evidence type="ECO:0000313" key="7">
    <source>
        <dbReference type="EMBL" id="TDE05416.1"/>
    </source>
</evidence>
<feature type="transmembrane region" description="Helical" evidence="6">
    <location>
        <begin position="210"/>
        <end position="232"/>
    </location>
</feature>
<feature type="transmembrane region" description="Helical" evidence="6">
    <location>
        <begin position="280"/>
        <end position="302"/>
    </location>
</feature>
<evidence type="ECO:0000256" key="1">
    <source>
        <dbReference type="ARBA" id="ARBA00004651"/>
    </source>
</evidence>
<dbReference type="RefSeq" id="WP_132109458.1">
    <property type="nucleotide sequence ID" value="NZ_SMFO01000002.1"/>
</dbReference>
<feature type="transmembrane region" description="Helical" evidence="6">
    <location>
        <begin position="85"/>
        <end position="107"/>
    </location>
</feature>
<dbReference type="NCBIfam" id="NF037997">
    <property type="entry name" value="Na_Pi_symport"/>
    <property type="match status" value="1"/>
</dbReference>
<dbReference type="GO" id="GO:0005436">
    <property type="term" value="F:sodium:phosphate symporter activity"/>
    <property type="evidence" value="ECO:0007669"/>
    <property type="project" value="InterPro"/>
</dbReference>
<evidence type="ECO:0000256" key="6">
    <source>
        <dbReference type="SAM" id="Phobius"/>
    </source>
</evidence>
<organism evidence="7 8">
    <name type="scientific">Flavobacterium hiemivividum</name>
    <dbReference type="NCBI Taxonomy" id="2541734"/>
    <lineage>
        <taxon>Bacteria</taxon>
        <taxon>Pseudomonadati</taxon>
        <taxon>Bacteroidota</taxon>
        <taxon>Flavobacteriia</taxon>
        <taxon>Flavobacteriales</taxon>
        <taxon>Flavobacteriaceae</taxon>
        <taxon>Flavobacterium</taxon>
    </lineage>
</organism>
<evidence type="ECO:0000256" key="4">
    <source>
        <dbReference type="ARBA" id="ARBA00022989"/>
    </source>
</evidence>
<dbReference type="GO" id="GO:0005886">
    <property type="term" value="C:plasma membrane"/>
    <property type="evidence" value="ECO:0007669"/>
    <property type="project" value="UniProtKB-SubCell"/>
</dbReference>
<comment type="subcellular location">
    <subcellularLocation>
        <location evidence="1">Cell membrane</location>
        <topology evidence="1">Multi-pass membrane protein</topology>
    </subcellularLocation>
</comment>
<evidence type="ECO:0000313" key="8">
    <source>
        <dbReference type="Proteomes" id="UP000294597"/>
    </source>
</evidence>
<reference evidence="7 8" key="1">
    <citation type="submission" date="2019-03" db="EMBL/GenBank/DDBJ databases">
        <title>Flavobacterium TSA-D2 sp. nov., isolated from arctic soil.</title>
        <authorList>
            <person name="Chaudhary D.K."/>
        </authorList>
    </citation>
    <scope>NUCLEOTIDE SEQUENCE [LARGE SCALE GENOMIC DNA]</scope>
    <source>
        <strain evidence="7 8">TSA-D2</strain>
    </source>
</reference>
<dbReference type="PANTHER" id="PTHR10010">
    <property type="entry name" value="SOLUTE CARRIER FAMILY 34 SODIUM PHOSPHATE , MEMBER 2-RELATED"/>
    <property type="match status" value="1"/>
</dbReference>
<dbReference type="Proteomes" id="UP000294597">
    <property type="component" value="Unassembled WGS sequence"/>
</dbReference>
<dbReference type="PANTHER" id="PTHR10010:SF46">
    <property type="entry name" value="SODIUM-DEPENDENT PHOSPHATE TRANSPORT PROTEIN 2B"/>
    <property type="match status" value="1"/>
</dbReference>
<accession>A0A4R5CXV3</accession>
<evidence type="ECO:0000256" key="2">
    <source>
        <dbReference type="ARBA" id="ARBA00022475"/>
    </source>
</evidence>
<feature type="transmembrane region" description="Helical" evidence="6">
    <location>
        <begin position="48"/>
        <end position="79"/>
    </location>
</feature>
<proteinExistence type="predicted"/>
<name>A0A4R5CXV3_9FLAO</name>
<dbReference type="AlphaFoldDB" id="A0A4R5CXV3"/>
<feature type="transmembrane region" description="Helical" evidence="6">
    <location>
        <begin position="244"/>
        <end position="268"/>
    </location>
</feature>
<keyword evidence="2" id="KW-1003">Cell membrane</keyword>
<dbReference type="GO" id="GO:0044341">
    <property type="term" value="P:sodium-dependent phosphate transport"/>
    <property type="evidence" value="ECO:0007669"/>
    <property type="project" value="InterPro"/>
</dbReference>
<keyword evidence="8" id="KW-1185">Reference proteome</keyword>
<keyword evidence="5 6" id="KW-0472">Membrane</keyword>
<evidence type="ECO:0008006" key="9">
    <source>
        <dbReference type="Google" id="ProtNLM"/>
    </source>
</evidence>
<sequence>MDIFYHILKLSAGVGLFLFAMYLLEESIKNLSGRTFKLFLQRITKNRIGAVTGGAIVTGILQSSSMVSFMVLAFVGAGVFTMRNAMAIILGANLGTTLDSWVVAVLGFKMDIEVVSYPVVCVGGFILILFGNRKNYRYISYFLFGFGLLFIGLSFMKTAMEAQVKLFNFSQYESMHLAVFLLIGFIITLLVQSSSVTMALTLSAIHVGAISLPIAAAIILGSQTGTTIKVMLGAIGGSASKKRIVLGNFLFNVFVTLFAFLLLSPLLFLITDLLNVKDPLIGLVTFSTIINLFSVLLFIPLLDHFTRFLEGFFKDTDGTVTAFIGHASIVEPLTAFDLFKRETHFFINNCMLFNLEQFKIDTHYIRTNPNYESINEKKKFFIKTKEQKYDFLKQVQGELQVFYLELRSKLQSDQYSDLNQLISAVRSAMHSVKSVKDIESNIDNLRNSSKDIKYNFFTQNKQETQDLYQEFHNLITAEVPANFENLQGFFNTIQENYSSALNDFYAEAQNTSLEKIDITTVINFNRELFTSNKAMLIAIKDYLLKEKQAQEINEIPIYRT</sequence>
<comment type="caution">
    <text evidence="7">The sequence shown here is derived from an EMBL/GenBank/DDBJ whole genome shotgun (WGS) entry which is preliminary data.</text>
</comment>
<dbReference type="InterPro" id="IPR003841">
    <property type="entry name" value="Na/Pi_transpt"/>
</dbReference>
<gene>
    <name evidence="7" type="ORF">E0F98_04690</name>
</gene>
<feature type="transmembrane region" description="Helical" evidence="6">
    <location>
        <begin position="6"/>
        <end position="24"/>
    </location>
</feature>